<dbReference type="Gene3D" id="3.90.1640.10">
    <property type="entry name" value="inorganic pyrophosphatase (n-terminal core)"/>
    <property type="match status" value="1"/>
</dbReference>
<protein>
    <submittedName>
        <fullName evidence="1">Phosphoesterase</fullName>
    </submittedName>
</protein>
<proteinExistence type="predicted"/>
<name>A0A7M1B6B0_9BACT</name>
<dbReference type="KEGG" id="spal:FM071_02810"/>
<accession>A0A7M1B6B0</accession>
<evidence type="ECO:0000313" key="1">
    <source>
        <dbReference type="EMBL" id="QOP45269.1"/>
    </source>
</evidence>
<sequence length="222" mass="25257">MIPDKKQIEASKHILIKSDKESLAQASVLYSYCLSLHKKVSLYAPEIERRFSFLPWIDKRRSNRADSADLEIDSSIEIMDLYDFMQMSDVKINAKMATALYAGLLQRYENFLSDAMDGTIFAVLAQLITLGADHQKCVENIVYSEPLSKIRLKAILYKNLLLKENAKVAHVSFCDEDLHASGASLEDVCEAAREFLHIVHIREVHIVKSDENNKIIKIVKDV</sequence>
<keyword evidence="2" id="KW-1185">Reference proteome</keyword>
<reference evidence="1 2" key="1">
    <citation type="submission" date="2019-07" db="EMBL/GenBank/DDBJ databases">
        <title>Sulfurimonas paralvinellae sp. nov., a novel mesophilic, hydrogen- and sulfur-oxidizing chemolithoautotroph within the Epsilonproteo- bacteria isolated from a deep-sea hydrothermal vent polychaete nest, reclassification of Thiomicrospira denitrificans as Sulfurimonas denitrificans comb. nov. and emended description of the genus Sulfurimonas.</title>
        <authorList>
            <person name="Wang S."/>
            <person name="Jiang L."/>
            <person name="Shao Z."/>
        </authorList>
    </citation>
    <scope>NUCLEOTIDE SEQUENCE [LARGE SCALE GENOMIC DNA]</scope>
    <source>
        <strain evidence="1 2">GO25</strain>
    </source>
</reference>
<dbReference type="InterPro" id="IPR038763">
    <property type="entry name" value="DHH_sf"/>
</dbReference>
<gene>
    <name evidence="1" type="ORF">FM071_02810</name>
</gene>
<organism evidence="1 2">
    <name type="scientific">Sulfurimonas paralvinellae</name>
    <dbReference type="NCBI Taxonomy" id="317658"/>
    <lineage>
        <taxon>Bacteria</taxon>
        <taxon>Pseudomonadati</taxon>
        <taxon>Campylobacterota</taxon>
        <taxon>Epsilonproteobacteria</taxon>
        <taxon>Campylobacterales</taxon>
        <taxon>Sulfurimonadaceae</taxon>
        <taxon>Sulfurimonas</taxon>
    </lineage>
</organism>
<dbReference type="AlphaFoldDB" id="A0A7M1B6B0"/>
<dbReference type="SUPFAM" id="SSF64182">
    <property type="entry name" value="DHH phosphoesterases"/>
    <property type="match status" value="1"/>
</dbReference>
<dbReference type="EMBL" id="CP041406">
    <property type="protein sequence ID" value="QOP45269.1"/>
    <property type="molecule type" value="Genomic_DNA"/>
</dbReference>
<dbReference type="Proteomes" id="UP000593580">
    <property type="component" value="Chromosome"/>
</dbReference>
<evidence type="ECO:0000313" key="2">
    <source>
        <dbReference type="Proteomes" id="UP000593580"/>
    </source>
</evidence>